<reference evidence="2" key="1">
    <citation type="submission" date="2018-01" db="EMBL/GenBank/DDBJ databases">
        <title>An insight into the sialome of Amazonian anophelines.</title>
        <authorList>
            <person name="Ribeiro J.M."/>
            <person name="Scarpassa V."/>
            <person name="Calvo E."/>
        </authorList>
    </citation>
    <scope>NUCLEOTIDE SEQUENCE</scope>
</reference>
<evidence type="ECO:0000313" key="2">
    <source>
        <dbReference type="EMBL" id="MBW71442.1"/>
    </source>
</evidence>
<feature type="chain" id="PRO_5014882630" evidence="1">
    <location>
        <begin position="29"/>
        <end position="111"/>
    </location>
</feature>
<evidence type="ECO:0000256" key="1">
    <source>
        <dbReference type="SAM" id="SignalP"/>
    </source>
</evidence>
<keyword evidence="1" id="KW-0732">Signal</keyword>
<proteinExistence type="predicted"/>
<organism evidence="2">
    <name type="scientific">Anopheles darlingi</name>
    <name type="common">Mosquito</name>
    <dbReference type="NCBI Taxonomy" id="43151"/>
    <lineage>
        <taxon>Eukaryota</taxon>
        <taxon>Metazoa</taxon>
        <taxon>Ecdysozoa</taxon>
        <taxon>Arthropoda</taxon>
        <taxon>Hexapoda</taxon>
        <taxon>Insecta</taxon>
        <taxon>Pterygota</taxon>
        <taxon>Neoptera</taxon>
        <taxon>Endopterygota</taxon>
        <taxon>Diptera</taxon>
        <taxon>Nematocera</taxon>
        <taxon>Culicoidea</taxon>
        <taxon>Culicidae</taxon>
        <taxon>Anophelinae</taxon>
        <taxon>Anopheles</taxon>
    </lineage>
</organism>
<dbReference type="EMBL" id="GGFL01007264">
    <property type="protein sequence ID" value="MBW71442.1"/>
    <property type="molecule type" value="Transcribed_RNA"/>
</dbReference>
<dbReference type="AlphaFoldDB" id="A0A2M4D1I6"/>
<name>A0A2M4D1I6_ANODA</name>
<accession>A0A2M4D1I6</accession>
<sequence>MESLSKLSTIAGLIVLLVKLGAPVLAAARPVVARAFVAPFGPDSGIIGTTPGARWPGKFGTFGMVHPNGPMEPAPAAPSQIILLSAILVSPTISRCICFHNSRCPCSLSPP</sequence>
<feature type="signal peptide" evidence="1">
    <location>
        <begin position="1"/>
        <end position="28"/>
    </location>
</feature>
<protein>
    <submittedName>
        <fullName evidence="2">Putative secreted protein</fullName>
    </submittedName>
</protein>